<sequence length="223" mass="24626">MSPVAAGALRRVIFALDRLQVLLVLVLLSPGGCGELGTSSQTGLIRVEHEQPAGSAQYASSSTQQCGGGSTLTAPHGTITTPNFPARFPVPISCTWIIDASAIVGANVSIVLYLTQQYVLGGLRFTEYMYYSDDYKVPSMNVYELSEDDVTSVPWIRFSSPYLEVRFTMDSLYGTHLRALDRLLDVYGFNITYEVDTVKPHTCNALRCRFLGNCYAKHDYSKR</sequence>
<evidence type="ECO:0000256" key="3">
    <source>
        <dbReference type="SAM" id="SignalP"/>
    </source>
</evidence>
<dbReference type="Proteomes" id="UP000075884">
    <property type="component" value="Unassembled WGS sequence"/>
</dbReference>
<name>A0A182NBV7_9DIPT</name>
<dbReference type="SUPFAM" id="SSF49854">
    <property type="entry name" value="Spermadhesin, CUB domain"/>
    <property type="match status" value="1"/>
</dbReference>
<dbReference type="InterPro" id="IPR000859">
    <property type="entry name" value="CUB_dom"/>
</dbReference>
<proteinExistence type="predicted"/>
<evidence type="ECO:0000259" key="4">
    <source>
        <dbReference type="PROSITE" id="PS01180"/>
    </source>
</evidence>
<protein>
    <submittedName>
        <fullName evidence="5">CUB domain-containing protein</fullName>
    </submittedName>
</protein>
<evidence type="ECO:0000256" key="1">
    <source>
        <dbReference type="ARBA" id="ARBA00023157"/>
    </source>
</evidence>
<keyword evidence="6" id="KW-1185">Reference proteome</keyword>
<accession>A0A182NBV7</accession>
<evidence type="ECO:0000313" key="6">
    <source>
        <dbReference type="Proteomes" id="UP000075884"/>
    </source>
</evidence>
<evidence type="ECO:0000313" key="5">
    <source>
        <dbReference type="EnsemblMetazoa" id="ADIR005137-PA"/>
    </source>
</evidence>
<feature type="signal peptide" evidence="3">
    <location>
        <begin position="1"/>
        <end position="34"/>
    </location>
</feature>
<dbReference type="InterPro" id="IPR035914">
    <property type="entry name" value="Sperma_CUB_dom_sf"/>
</dbReference>
<organism evidence="5 6">
    <name type="scientific">Anopheles dirus</name>
    <dbReference type="NCBI Taxonomy" id="7168"/>
    <lineage>
        <taxon>Eukaryota</taxon>
        <taxon>Metazoa</taxon>
        <taxon>Ecdysozoa</taxon>
        <taxon>Arthropoda</taxon>
        <taxon>Hexapoda</taxon>
        <taxon>Insecta</taxon>
        <taxon>Pterygota</taxon>
        <taxon>Neoptera</taxon>
        <taxon>Endopterygota</taxon>
        <taxon>Diptera</taxon>
        <taxon>Nematocera</taxon>
        <taxon>Culicoidea</taxon>
        <taxon>Culicidae</taxon>
        <taxon>Anophelinae</taxon>
        <taxon>Anopheles</taxon>
    </lineage>
</organism>
<keyword evidence="1" id="KW-1015">Disulfide bond</keyword>
<keyword evidence="3" id="KW-0732">Signal</keyword>
<dbReference type="PROSITE" id="PS01180">
    <property type="entry name" value="CUB"/>
    <property type="match status" value="1"/>
</dbReference>
<dbReference type="EnsemblMetazoa" id="ADIR005137-RA">
    <property type="protein sequence ID" value="ADIR005137-PA"/>
    <property type="gene ID" value="ADIR005137"/>
</dbReference>
<reference evidence="5" key="2">
    <citation type="submission" date="2020-05" db="UniProtKB">
        <authorList>
            <consortium name="EnsemblMetazoa"/>
        </authorList>
    </citation>
    <scope>IDENTIFICATION</scope>
    <source>
        <strain evidence="5">WRAIR2</strain>
    </source>
</reference>
<dbReference type="Gene3D" id="2.60.120.290">
    <property type="entry name" value="Spermadhesin, CUB domain"/>
    <property type="match status" value="1"/>
</dbReference>
<comment type="caution">
    <text evidence="2">Lacks conserved residue(s) required for the propagation of feature annotation.</text>
</comment>
<feature type="chain" id="PRO_5008129648" evidence="3">
    <location>
        <begin position="35"/>
        <end position="223"/>
    </location>
</feature>
<feature type="domain" description="CUB" evidence="4">
    <location>
        <begin position="66"/>
        <end position="196"/>
    </location>
</feature>
<reference evidence="6" key="1">
    <citation type="submission" date="2013-03" db="EMBL/GenBank/DDBJ databases">
        <title>The Genome Sequence of Anopheles dirus WRAIR2.</title>
        <authorList>
            <consortium name="The Broad Institute Genomics Platform"/>
            <person name="Neafsey D.E."/>
            <person name="Walton C."/>
            <person name="Walker B."/>
            <person name="Young S.K."/>
            <person name="Zeng Q."/>
            <person name="Gargeya S."/>
            <person name="Fitzgerald M."/>
            <person name="Haas B."/>
            <person name="Abouelleil A."/>
            <person name="Allen A.W."/>
            <person name="Alvarado L."/>
            <person name="Arachchi H.M."/>
            <person name="Berlin A.M."/>
            <person name="Chapman S.B."/>
            <person name="Gainer-Dewar J."/>
            <person name="Goldberg J."/>
            <person name="Griggs A."/>
            <person name="Gujja S."/>
            <person name="Hansen M."/>
            <person name="Howarth C."/>
            <person name="Imamovic A."/>
            <person name="Ireland A."/>
            <person name="Larimer J."/>
            <person name="McCowan C."/>
            <person name="Murphy C."/>
            <person name="Pearson M."/>
            <person name="Poon T.W."/>
            <person name="Priest M."/>
            <person name="Roberts A."/>
            <person name="Saif S."/>
            <person name="Shea T."/>
            <person name="Sisk P."/>
            <person name="Sykes S."/>
            <person name="Wortman J."/>
            <person name="Nusbaum C."/>
            <person name="Birren B."/>
        </authorList>
    </citation>
    <scope>NUCLEOTIDE SEQUENCE [LARGE SCALE GENOMIC DNA]</scope>
    <source>
        <strain evidence="6">WRAIR2</strain>
    </source>
</reference>
<dbReference type="VEuPathDB" id="VectorBase:ADIR005137"/>
<evidence type="ECO:0000256" key="2">
    <source>
        <dbReference type="PROSITE-ProRule" id="PRU00059"/>
    </source>
</evidence>
<dbReference type="AlphaFoldDB" id="A0A182NBV7"/>